<protein>
    <submittedName>
        <fullName evidence="15">TonB-dependent receptor</fullName>
    </submittedName>
</protein>
<evidence type="ECO:0000256" key="2">
    <source>
        <dbReference type="ARBA" id="ARBA00022448"/>
    </source>
</evidence>
<evidence type="ECO:0000256" key="6">
    <source>
        <dbReference type="ARBA" id="ARBA00023077"/>
    </source>
</evidence>
<dbReference type="PANTHER" id="PTHR30069:SF29">
    <property type="entry name" value="HEMOGLOBIN AND HEMOGLOBIN-HAPTOGLOBIN-BINDING PROTEIN 1-RELATED"/>
    <property type="match status" value="1"/>
</dbReference>
<evidence type="ECO:0000256" key="10">
    <source>
        <dbReference type="PROSITE-ProRule" id="PRU01360"/>
    </source>
</evidence>
<evidence type="ECO:0000256" key="9">
    <source>
        <dbReference type="ARBA" id="ARBA00023237"/>
    </source>
</evidence>
<evidence type="ECO:0000256" key="5">
    <source>
        <dbReference type="ARBA" id="ARBA00022729"/>
    </source>
</evidence>
<dbReference type="Pfam" id="PF00593">
    <property type="entry name" value="TonB_dep_Rec_b-barrel"/>
    <property type="match status" value="1"/>
</dbReference>
<keyword evidence="16" id="KW-1185">Reference proteome</keyword>
<feature type="signal peptide" evidence="12">
    <location>
        <begin position="1"/>
        <end position="28"/>
    </location>
</feature>
<keyword evidence="2 10" id="KW-0813">Transport</keyword>
<evidence type="ECO:0000256" key="8">
    <source>
        <dbReference type="ARBA" id="ARBA00023170"/>
    </source>
</evidence>
<evidence type="ECO:0000256" key="11">
    <source>
        <dbReference type="RuleBase" id="RU003357"/>
    </source>
</evidence>
<evidence type="ECO:0000256" key="7">
    <source>
        <dbReference type="ARBA" id="ARBA00023136"/>
    </source>
</evidence>
<dbReference type="AlphaFoldDB" id="A0A401G005"/>
<dbReference type="SUPFAM" id="SSF56935">
    <property type="entry name" value="Porins"/>
    <property type="match status" value="1"/>
</dbReference>
<dbReference type="InterPro" id="IPR037066">
    <property type="entry name" value="Plug_dom_sf"/>
</dbReference>
<evidence type="ECO:0000313" key="15">
    <source>
        <dbReference type="EMBL" id="GBC62548.1"/>
    </source>
</evidence>
<dbReference type="InterPro" id="IPR000531">
    <property type="entry name" value="Beta-barrel_TonB"/>
</dbReference>
<accession>A0A401G005</accession>
<dbReference type="PANTHER" id="PTHR30069">
    <property type="entry name" value="TONB-DEPENDENT OUTER MEMBRANE RECEPTOR"/>
    <property type="match status" value="1"/>
</dbReference>
<keyword evidence="5 12" id="KW-0732">Signal</keyword>
<sequence>MVGNYLIRKLGRWACIVMIVCFATIAGAEAPVQTLDTITVTAERFPVKEKESPRFVTVVSSEELKETGANNLSDALKRVGGFDYKAFAPLGISHGGMNSTLTIRGIKGGELILINGSPIQGAAGHAYDLNTIPVDQIERVEILKGAASTLYGADAMSGVINIITKKTQSETSFKGAVEFGNESYHNHSISASLPGVNLGFNYQHLGDQEEISRSFSKKYRYDLDPTDKYAWNLNARLTDNFYFDYIGSYYKTGFQKQYDNNKKPYEGTDQDYYKNFANLRFETQTFRAKAFGTYDEMQREEYTDPDEPDDKNKNYNFGLEGDYKFELSDWEFNLGADWIYRGADYNNQYGSQYRNDYALFFQAKKTFLERLTATVGAREQFIDGASEAKDYDRFLPSFGLTYRATGTLNLFANAGKAFRAPTFNNQYYDSSFLKGNPDLGPEQGWTYEAGVKYDINMLRLRLSAFYMAYEDKIELDRSQGYPLTYFNAGDYESKGIEWEIGVNPFINQSGWVQNLSVYTSGYWADPTAEDTDGEDYQTGPKFQTTVGLNYLTEPLILDLNCQVLTSRERELDSNTVLNFFSKYKLWKGYLTFAVDNIFDEEVQVSGDMSEDASNQYAYYEMGQLVKVGYEIKF</sequence>
<dbReference type="RefSeq" id="WP_124329713.1">
    <property type="nucleotide sequence ID" value="NZ_BEXT01000001.1"/>
</dbReference>
<evidence type="ECO:0000256" key="12">
    <source>
        <dbReference type="SAM" id="SignalP"/>
    </source>
</evidence>
<keyword evidence="7 10" id="KW-0472">Membrane</keyword>
<comment type="similarity">
    <text evidence="10 11">Belongs to the TonB-dependent receptor family.</text>
</comment>
<dbReference type="Gene3D" id="2.40.170.20">
    <property type="entry name" value="TonB-dependent receptor, beta-barrel domain"/>
    <property type="match status" value="1"/>
</dbReference>
<dbReference type="InterPro" id="IPR036942">
    <property type="entry name" value="Beta-barrel_TonB_sf"/>
</dbReference>
<dbReference type="PROSITE" id="PS52016">
    <property type="entry name" value="TONB_DEPENDENT_REC_3"/>
    <property type="match status" value="1"/>
</dbReference>
<gene>
    <name evidence="15" type="ORF">DENIS_3520</name>
</gene>
<feature type="domain" description="TonB-dependent receptor-like beta-barrel" evidence="13">
    <location>
        <begin position="231"/>
        <end position="597"/>
    </location>
</feature>
<keyword evidence="6 11" id="KW-0798">TonB box</keyword>
<evidence type="ECO:0000256" key="3">
    <source>
        <dbReference type="ARBA" id="ARBA00022452"/>
    </source>
</evidence>
<dbReference type="GO" id="GO:0015344">
    <property type="term" value="F:siderophore uptake transmembrane transporter activity"/>
    <property type="evidence" value="ECO:0007669"/>
    <property type="project" value="TreeGrafter"/>
</dbReference>
<comment type="subcellular location">
    <subcellularLocation>
        <location evidence="1 10">Cell outer membrane</location>
        <topology evidence="1 10">Multi-pass membrane protein</topology>
    </subcellularLocation>
</comment>
<dbReference type="CDD" id="cd01347">
    <property type="entry name" value="ligand_gated_channel"/>
    <property type="match status" value="1"/>
</dbReference>
<dbReference type="InterPro" id="IPR039426">
    <property type="entry name" value="TonB-dep_rcpt-like"/>
</dbReference>
<comment type="caution">
    <text evidence="15">The sequence shown here is derived from an EMBL/GenBank/DDBJ whole genome shotgun (WGS) entry which is preliminary data.</text>
</comment>
<dbReference type="GO" id="GO:0044718">
    <property type="term" value="P:siderophore transmembrane transport"/>
    <property type="evidence" value="ECO:0007669"/>
    <property type="project" value="TreeGrafter"/>
</dbReference>
<feature type="chain" id="PRO_5018991149" evidence="12">
    <location>
        <begin position="29"/>
        <end position="633"/>
    </location>
</feature>
<evidence type="ECO:0000313" key="16">
    <source>
        <dbReference type="Proteomes" id="UP000288096"/>
    </source>
</evidence>
<evidence type="ECO:0000259" key="13">
    <source>
        <dbReference type="Pfam" id="PF00593"/>
    </source>
</evidence>
<keyword evidence="4 10" id="KW-0812">Transmembrane</keyword>
<dbReference type="PROSITE" id="PS00430">
    <property type="entry name" value="TONB_DEPENDENT_REC_1"/>
    <property type="match status" value="1"/>
</dbReference>
<dbReference type="OrthoDB" id="5389752at2"/>
<dbReference type="EMBL" id="BEXT01000001">
    <property type="protein sequence ID" value="GBC62548.1"/>
    <property type="molecule type" value="Genomic_DNA"/>
</dbReference>
<dbReference type="Gene3D" id="2.170.130.10">
    <property type="entry name" value="TonB-dependent receptor, plug domain"/>
    <property type="match status" value="1"/>
</dbReference>
<name>A0A401G005_9BACT</name>
<organism evidence="15 16">
    <name type="scientific">Desulfonema ishimotonii</name>
    <dbReference type="NCBI Taxonomy" id="45657"/>
    <lineage>
        <taxon>Bacteria</taxon>
        <taxon>Pseudomonadati</taxon>
        <taxon>Thermodesulfobacteriota</taxon>
        <taxon>Desulfobacteria</taxon>
        <taxon>Desulfobacterales</taxon>
        <taxon>Desulfococcaceae</taxon>
        <taxon>Desulfonema</taxon>
    </lineage>
</organism>
<dbReference type="GO" id="GO:0009279">
    <property type="term" value="C:cell outer membrane"/>
    <property type="evidence" value="ECO:0007669"/>
    <property type="project" value="UniProtKB-SubCell"/>
</dbReference>
<evidence type="ECO:0000256" key="1">
    <source>
        <dbReference type="ARBA" id="ARBA00004571"/>
    </source>
</evidence>
<keyword evidence="3 10" id="KW-1134">Transmembrane beta strand</keyword>
<reference evidence="16" key="1">
    <citation type="submission" date="2017-11" db="EMBL/GenBank/DDBJ databases">
        <authorList>
            <person name="Watanabe M."/>
            <person name="Kojima H."/>
        </authorList>
    </citation>
    <scope>NUCLEOTIDE SEQUENCE [LARGE SCALE GENOMIC DNA]</scope>
    <source>
        <strain evidence="16">Tokyo 01</strain>
    </source>
</reference>
<evidence type="ECO:0000256" key="4">
    <source>
        <dbReference type="ARBA" id="ARBA00022692"/>
    </source>
</evidence>
<dbReference type="InterPro" id="IPR012910">
    <property type="entry name" value="Plug_dom"/>
</dbReference>
<evidence type="ECO:0000259" key="14">
    <source>
        <dbReference type="Pfam" id="PF07715"/>
    </source>
</evidence>
<keyword evidence="8 15" id="KW-0675">Receptor</keyword>
<dbReference type="Pfam" id="PF07715">
    <property type="entry name" value="Plug"/>
    <property type="match status" value="1"/>
</dbReference>
<keyword evidence="9 10" id="KW-0998">Cell outer membrane</keyword>
<feature type="domain" description="TonB-dependent receptor plug" evidence="14">
    <location>
        <begin position="49"/>
        <end position="159"/>
    </location>
</feature>
<dbReference type="InterPro" id="IPR010916">
    <property type="entry name" value="TonB_box_CS"/>
</dbReference>
<reference evidence="16" key="2">
    <citation type="submission" date="2019-01" db="EMBL/GenBank/DDBJ databases">
        <title>Genome sequence of Desulfonema ishimotonii strain Tokyo 01.</title>
        <authorList>
            <person name="Fukui M."/>
        </authorList>
    </citation>
    <scope>NUCLEOTIDE SEQUENCE [LARGE SCALE GENOMIC DNA]</scope>
    <source>
        <strain evidence="16">Tokyo 01</strain>
    </source>
</reference>
<dbReference type="Proteomes" id="UP000288096">
    <property type="component" value="Unassembled WGS sequence"/>
</dbReference>
<proteinExistence type="inferred from homology"/>